<dbReference type="AlphaFoldDB" id="A0A2U8WH68"/>
<dbReference type="Pfam" id="PF11064">
    <property type="entry name" value="DUF2865"/>
    <property type="match status" value="1"/>
</dbReference>
<name>A0A2U8WH68_9HYPH</name>
<keyword evidence="2" id="KW-1185">Reference proteome</keyword>
<dbReference type="EMBL" id="CP029550">
    <property type="protein sequence ID" value="AWN44898.1"/>
    <property type="molecule type" value="Genomic_DNA"/>
</dbReference>
<dbReference type="OrthoDB" id="7850882at2"/>
<evidence type="ECO:0000313" key="1">
    <source>
        <dbReference type="EMBL" id="AWN44898.1"/>
    </source>
</evidence>
<dbReference type="Proteomes" id="UP000245926">
    <property type="component" value="Chromosome"/>
</dbReference>
<sequence length="324" mass="34464">MGRFAAAGGTPRQMIGTALAGLILGIGAVIISASLVRASERNGLLGFFEDLFRPAPTRLAADMPQPRRYANLPDGRGVPSRRLAPPAHHRLADLRIRAAHPRRASLRRDRAAALTLAGTRTVCVRACDGFLFPLGHLGARRDLPVHEAACAAACPGAATSLYTLAPRESDLDRAVSLKGQPYLGAAFANVYRRRRVADCACQPPGGAAPLPIAQDPTLRRGDVVALRTTAAVVSQSRSGVLELVDFRKARTLSAARTRTIEDKVGILRREAEIRAFRRAMRAADRAGIVRVAAAGEGFQGVPRAAEARGGLSPVRVVEASPYAR</sequence>
<proteinExistence type="predicted"/>
<organism evidence="1 2">
    <name type="scientific">Methylobacterium durans</name>
    <dbReference type="NCBI Taxonomy" id="2202825"/>
    <lineage>
        <taxon>Bacteria</taxon>
        <taxon>Pseudomonadati</taxon>
        <taxon>Pseudomonadota</taxon>
        <taxon>Alphaproteobacteria</taxon>
        <taxon>Hyphomicrobiales</taxon>
        <taxon>Methylobacteriaceae</taxon>
        <taxon>Methylobacterium</taxon>
    </lineage>
</organism>
<evidence type="ECO:0008006" key="3">
    <source>
        <dbReference type="Google" id="ProtNLM"/>
    </source>
</evidence>
<dbReference type="InterPro" id="IPR021293">
    <property type="entry name" value="DUF2865"/>
</dbReference>
<reference evidence="2" key="1">
    <citation type="submission" date="2018-05" db="EMBL/GenBank/DDBJ databases">
        <title>Complete Genome Sequence of Methylobacterium sp. 17SD2-17.</title>
        <authorList>
            <person name="Srinivasan S."/>
        </authorList>
    </citation>
    <scope>NUCLEOTIDE SEQUENCE [LARGE SCALE GENOMIC DNA]</scope>
    <source>
        <strain evidence="2">17SD2-17</strain>
    </source>
</reference>
<accession>A0A2U8WH68</accession>
<protein>
    <recommendedName>
        <fullName evidence="3">DUF2865 domain-containing protein</fullName>
    </recommendedName>
</protein>
<dbReference type="KEGG" id="mets:DK389_31300"/>
<evidence type="ECO:0000313" key="2">
    <source>
        <dbReference type="Proteomes" id="UP000245926"/>
    </source>
</evidence>
<gene>
    <name evidence="1" type="ORF">DK389_31300</name>
</gene>